<dbReference type="InterPro" id="IPR003439">
    <property type="entry name" value="ABC_transporter-like_ATP-bd"/>
</dbReference>
<evidence type="ECO:0000313" key="8">
    <source>
        <dbReference type="EMBL" id="AIJ45498.1"/>
    </source>
</evidence>
<accession>A0A076PIM3</accession>
<dbReference type="RefSeq" id="WP_043371212.1">
    <property type="nucleotide sequence ID" value="NZ_CP006704.1"/>
</dbReference>
<dbReference type="PROSITE" id="PS00211">
    <property type="entry name" value="ABC_TRANSPORTER_1"/>
    <property type="match status" value="1"/>
</dbReference>
<dbReference type="CDD" id="cd03224">
    <property type="entry name" value="ABC_TM1139_LivF_branched"/>
    <property type="match status" value="1"/>
</dbReference>
<dbReference type="InterPro" id="IPR003593">
    <property type="entry name" value="AAA+_ATPase"/>
</dbReference>
<evidence type="ECO:0000256" key="5">
    <source>
        <dbReference type="ARBA" id="ARBA00022840"/>
    </source>
</evidence>
<dbReference type="PANTHER" id="PTHR43820:SF2">
    <property type="entry name" value="ABC TRANSPORTER ATP-BINDING PROTEIN"/>
    <property type="match status" value="1"/>
</dbReference>
<feature type="domain" description="ABC transporter" evidence="7">
    <location>
        <begin position="9"/>
        <end position="242"/>
    </location>
</feature>
<keyword evidence="3" id="KW-1003">Cell membrane</keyword>
<evidence type="ECO:0000313" key="9">
    <source>
        <dbReference type="Proteomes" id="UP000028782"/>
    </source>
</evidence>
<dbReference type="SMART" id="SM00382">
    <property type="entry name" value="AAA"/>
    <property type="match status" value="1"/>
</dbReference>
<dbReference type="AlphaFoldDB" id="A0A076PIM3"/>
<sequence length="244" mass="26070">MSQTSAPLLQLSGVHTHIGGYHILHGVDLIVPQGEVTMLLGRNGAGKTTTLRTIMGLWQASRGRIQFAQKDIAQLSTPAIARLNIAYVPENMGIFADLTVKENLLLAARAAAHAGQMDAARLDWIYQLFPAVQKFWNAPAGKLSGGQKQMVAVARAIVEPRDLLIVDEPSKGLAPAIINNMIEAFAQLKAGGVSILLVEQNIDFAKRLGDGVAVMDNGRVIHAGRMADLAADAQLQQTLLGLSL</sequence>
<dbReference type="InterPro" id="IPR017871">
    <property type="entry name" value="ABC_transporter-like_CS"/>
</dbReference>
<evidence type="ECO:0000256" key="6">
    <source>
        <dbReference type="ARBA" id="ARBA00022970"/>
    </source>
</evidence>
<dbReference type="Proteomes" id="UP000028782">
    <property type="component" value="Chromosome"/>
</dbReference>
<organism evidence="8 9">
    <name type="scientific">Comamonas testosteroni TK102</name>
    <dbReference type="NCBI Taxonomy" id="1392005"/>
    <lineage>
        <taxon>Bacteria</taxon>
        <taxon>Pseudomonadati</taxon>
        <taxon>Pseudomonadota</taxon>
        <taxon>Betaproteobacteria</taxon>
        <taxon>Burkholderiales</taxon>
        <taxon>Comamonadaceae</taxon>
        <taxon>Comamonas</taxon>
    </lineage>
</organism>
<dbReference type="SUPFAM" id="SSF52540">
    <property type="entry name" value="P-loop containing nucleoside triphosphate hydrolases"/>
    <property type="match status" value="1"/>
</dbReference>
<dbReference type="KEGG" id="ctes:O987_06745"/>
<proteinExistence type="inferred from homology"/>
<dbReference type="GO" id="GO:0005524">
    <property type="term" value="F:ATP binding"/>
    <property type="evidence" value="ECO:0007669"/>
    <property type="project" value="UniProtKB-KW"/>
</dbReference>
<dbReference type="Pfam" id="PF00005">
    <property type="entry name" value="ABC_tran"/>
    <property type="match status" value="1"/>
</dbReference>
<evidence type="ECO:0000256" key="2">
    <source>
        <dbReference type="ARBA" id="ARBA00022448"/>
    </source>
</evidence>
<protein>
    <submittedName>
        <fullName evidence="8">Histidinol dehydrogenase</fullName>
    </submittedName>
</protein>
<gene>
    <name evidence="8" type="ORF">O987_06745</name>
</gene>
<dbReference type="HOGENOM" id="CLU_000604_1_2_4"/>
<keyword evidence="2" id="KW-0813">Transport</keyword>
<reference evidence="8 9" key="1">
    <citation type="journal article" date="2014" name="Genome Announc.">
        <title>Complete Genome Sequence of Polychlorinated Biphenyl Degrader Comamonas testosteroni TK102 (NBRC 109938).</title>
        <authorList>
            <person name="Fukuda K."/>
            <person name="Hosoyama A."/>
            <person name="Tsuchikane K."/>
            <person name="Ohji S."/>
            <person name="Yamazoe A."/>
            <person name="Fujita N."/>
            <person name="Shintani M."/>
            <person name="Kimbara K."/>
        </authorList>
    </citation>
    <scope>NUCLEOTIDE SEQUENCE [LARGE SCALE GENOMIC DNA]</scope>
    <source>
        <strain evidence="8">TK102</strain>
    </source>
</reference>
<dbReference type="Gene3D" id="3.40.50.300">
    <property type="entry name" value="P-loop containing nucleotide triphosphate hydrolases"/>
    <property type="match status" value="1"/>
</dbReference>
<name>A0A076PIM3_COMTE</name>
<evidence type="ECO:0000256" key="1">
    <source>
        <dbReference type="ARBA" id="ARBA00005417"/>
    </source>
</evidence>
<keyword evidence="5" id="KW-0067">ATP-binding</keyword>
<dbReference type="EMBL" id="CP006704">
    <property type="protein sequence ID" value="AIJ45498.1"/>
    <property type="molecule type" value="Genomic_DNA"/>
</dbReference>
<evidence type="ECO:0000259" key="7">
    <source>
        <dbReference type="PROSITE" id="PS50893"/>
    </source>
</evidence>
<dbReference type="GO" id="GO:0016887">
    <property type="term" value="F:ATP hydrolysis activity"/>
    <property type="evidence" value="ECO:0007669"/>
    <property type="project" value="InterPro"/>
</dbReference>
<dbReference type="PANTHER" id="PTHR43820">
    <property type="entry name" value="HIGH-AFFINITY BRANCHED-CHAIN AMINO ACID TRANSPORT ATP-BINDING PROTEIN LIVF"/>
    <property type="match status" value="1"/>
</dbReference>
<keyword evidence="6" id="KW-0029">Amino-acid transport</keyword>
<comment type="similarity">
    <text evidence="1">Belongs to the ABC transporter superfamily.</text>
</comment>
<keyword evidence="3" id="KW-0472">Membrane</keyword>
<keyword evidence="4" id="KW-0547">Nucleotide-binding</keyword>
<dbReference type="GO" id="GO:0015658">
    <property type="term" value="F:branched-chain amino acid transmembrane transporter activity"/>
    <property type="evidence" value="ECO:0007669"/>
    <property type="project" value="TreeGrafter"/>
</dbReference>
<evidence type="ECO:0000256" key="3">
    <source>
        <dbReference type="ARBA" id="ARBA00022475"/>
    </source>
</evidence>
<dbReference type="InterPro" id="IPR027417">
    <property type="entry name" value="P-loop_NTPase"/>
</dbReference>
<dbReference type="PROSITE" id="PS50893">
    <property type="entry name" value="ABC_TRANSPORTER_2"/>
    <property type="match status" value="1"/>
</dbReference>
<evidence type="ECO:0000256" key="4">
    <source>
        <dbReference type="ARBA" id="ARBA00022741"/>
    </source>
</evidence>
<dbReference type="GO" id="GO:0015807">
    <property type="term" value="P:L-amino acid transport"/>
    <property type="evidence" value="ECO:0007669"/>
    <property type="project" value="TreeGrafter"/>
</dbReference>
<dbReference type="InterPro" id="IPR052156">
    <property type="entry name" value="BCAA_Transport_ATP-bd_LivF"/>
</dbReference>